<dbReference type="Pfam" id="PF01420">
    <property type="entry name" value="Methylase_S"/>
    <property type="match status" value="2"/>
</dbReference>
<dbReference type="CDD" id="cd17244">
    <property type="entry name" value="RMtype1_S_Apa101655I-TRD2-CR2_like"/>
    <property type="match status" value="1"/>
</dbReference>
<evidence type="ECO:0000313" key="6">
    <source>
        <dbReference type="Proteomes" id="UP000033071"/>
    </source>
</evidence>
<dbReference type="REBASE" id="109255">
    <property type="entry name" value="S.Mma16ORF863P"/>
</dbReference>
<dbReference type="RefSeq" id="WP_053010579.1">
    <property type="nucleotide sequence ID" value="NZ_CP009514.1"/>
</dbReference>
<keyword evidence="2" id="KW-0680">Restriction system</keyword>
<evidence type="ECO:0000313" key="5">
    <source>
        <dbReference type="EMBL" id="AKB70752.1"/>
    </source>
</evidence>
<gene>
    <name evidence="5" type="ORF">MSMAC_0862</name>
</gene>
<sequence length="464" mass="51735">MSVDNPMTSYCLGDIVSLSQGLPINVKTKHLLVDKGLPLLRITDLINSMYSQFINTDEVPLKCVATEDEIIYTRTGQVGLVFRGVSGVVHNNCFKVIPNKDLVDPNYLYWFLSQSHIKEYANNIASGSVQKDLNHSAFKSIQIDLPPLDIQRKIYPILDSLSNKIALNRQINHTLEAMAQAIFKSWFVDFEPVKAKIAAIEAGEDAEGVTRAAMRAISGKTDEELDQLQAEQPDNYTQLKTTAELFPAAMQDSEFGEVPEGWTWRRADETCDISIGKTPPRKESQWFSSFPDGLKWISIRDMGECGVFVLDTSETLTHNAVKKFNVKKVPDNTLILSFKLTVGRVAITSGEMLTNEAIAHFIQKIGTNIPTSFYYLYLKQFDYNSLGSTSSIATAVNSKTIKALPIINPLEDVVGRFDAIIEPLFSQIKVVEKQNRELSQLRDTLLPKLLSGELSVGTSELMGE</sequence>
<dbReference type="GO" id="GO:0009307">
    <property type="term" value="P:DNA restriction-modification system"/>
    <property type="evidence" value="ECO:0007669"/>
    <property type="project" value="UniProtKB-KW"/>
</dbReference>
<feature type="domain" description="Type I restriction modification DNA specificity" evidence="4">
    <location>
        <begin position="259"/>
        <end position="432"/>
    </location>
</feature>
<dbReference type="InterPro" id="IPR044946">
    <property type="entry name" value="Restrct_endonuc_typeI_TRD_sf"/>
</dbReference>
<organism evidence="5 6">
    <name type="scientific">Methanosarcina mazei C16</name>
    <dbReference type="NCBI Taxonomy" id="1434113"/>
    <lineage>
        <taxon>Archaea</taxon>
        <taxon>Methanobacteriati</taxon>
        <taxon>Methanobacteriota</taxon>
        <taxon>Stenosarchaea group</taxon>
        <taxon>Methanomicrobia</taxon>
        <taxon>Methanosarcinales</taxon>
        <taxon>Methanosarcinaceae</taxon>
        <taxon>Methanosarcina</taxon>
    </lineage>
</organism>
<dbReference type="SUPFAM" id="SSF116734">
    <property type="entry name" value="DNA methylase specificity domain"/>
    <property type="match status" value="2"/>
</dbReference>
<reference evidence="5 6" key="1">
    <citation type="submission" date="2014-07" db="EMBL/GenBank/DDBJ databases">
        <title>Methanogenic archaea and the global carbon cycle.</title>
        <authorList>
            <person name="Henriksen J.R."/>
            <person name="Luke J."/>
            <person name="Reinhart S."/>
            <person name="Benedict M.N."/>
            <person name="Youngblut N.D."/>
            <person name="Metcalf M.E."/>
            <person name="Whitaker R.J."/>
            <person name="Metcalf W.W."/>
        </authorList>
    </citation>
    <scope>NUCLEOTIDE SEQUENCE [LARGE SCALE GENOMIC DNA]</scope>
    <source>
        <strain evidence="5 6">C16</strain>
    </source>
</reference>
<accession>A0A0E3RWQ7</accession>
<name>A0A0E3RWQ7_METMZ</name>
<feature type="domain" description="Type I restriction modification DNA specificity" evidence="4">
    <location>
        <begin position="8"/>
        <end position="176"/>
    </location>
</feature>
<dbReference type="Proteomes" id="UP000033071">
    <property type="component" value="Chromosome"/>
</dbReference>
<dbReference type="InterPro" id="IPR000055">
    <property type="entry name" value="Restrct_endonuc_typeI_TRD"/>
</dbReference>
<dbReference type="Gene3D" id="1.10.287.1120">
    <property type="entry name" value="Bipartite methylase S protein"/>
    <property type="match status" value="1"/>
</dbReference>
<dbReference type="PATRIC" id="fig|1434113.4.peg.1079"/>
<proteinExistence type="inferred from homology"/>
<dbReference type="InterPro" id="IPR052021">
    <property type="entry name" value="Type-I_RS_S_subunit"/>
</dbReference>
<dbReference type="HOGENOM" id="CLU_021095_2_1_2"/>
<dbReference type="KEGG" id="mmac:MSMAC_0862"/>
<dbReference type="GO" id="GO:0009035">
    <property type="term" value="F:type I site-specific deoxyribonuclease activity"/>
    <property type="evidence" value="ECO:0007669"/>
    <property type="project" value="UniProtKB-EC"/>
</dbReference>
<evidence type="ECO:0000256" key="1">
    <source>
        <dbReference type="ARBA" id="ARBA00010923"/>
    </source>
</evidence>
<keyword evidence="3" id="KW-0238">DNA-binding</keyword>
<dbReference type="GO" id="GO:0003677">
    <property type="term" value="F:DNA binding"/>
    <property type="evidence" value="ECO:0007669"/>
    <property type="project" value="UniProtKB-KW"/>
</dbReference>
<evidence type="ECO:0000256" key="3">
    <source>
        <dbReference type="ARBA" id="ARBA00023125"/>
    </source>
</evidence>
<dbReference type="EMBL" id="CP009514">
    <property type="protein sequence ID" value="AKB70752.1"/>
    <property type="molecule type" value="Genomic_DNA"/>
</dbReference>
<evidence type="ECO:0000256" key="2">
    <source>
        <dbReference type="ARBA" id="ARBA00022747"/>
    </source>
</evidence>
<dbReference type="GeneID" id="24880756"/>
<protein>
    <submittedName>
        <fullName evidence="5">Type I restriction-modification system, specificity subunit S</fullName>
        <ecNumber evidence="5">3.1.21.3</ecNumber>
    </submittedName>
</protein>
<dbReference type="PANTHER" id="PTHR30408:SF13">
    <property type="entry name" value="TYPE I RESTRICTION ENZYME HINDI SPECIFICITY SUBUNIT"/>
    <property type="match status" value="1"/>
</dbReference>
<dbReference type="PANTHER" id="PTHR30408">
    <property type="entry name" value="TYPE-1 RESTRICTION ENZYME ECOKI SPECIFICITY PROTEIN"/>
    <property type="match status" value="1"/>
</dbReference>
<keyword evidence="5" id="KW-0378">Hydrolase</keyword>
<dbReference type="AlphaFoldDB" id="A0A0E3RWQ7"/>
<dbReference type="Gene3D" id="3.90.220.20">
    <property type="entry name" value="DNA methylase specificity domains"/>
    <property type="match status" value="2"/>
</dbReference>
<dbReference type="EC" id="3.1.21.3" evidence="5"/>
<evidence type="ECO:0000259" key="4">
    <source>
        <dbReference type="Pfam" id="PF01420"/>
    </source>
</evidence>
<comment type="similarity">
    <text evidence="1">Belongs to the type-I restriction system S methylase family.</text>
</comment>